<gene>
    <name evidence="1" type="ordered locus">EAE_08830</name>
</gene>
<protein>
    <submittedName>
        <fullName evidence="1">PerC transcriptional activator</fullName>
    </submittedName>
</protein>
<dbReference type="PATRIC" id="fig|1028307.3.peg.1761"/>
<dbReference type="HOGENOM" id="CLU_167464_2_0_6"/>
<dbReference type="RefSeq" id="WP_015704092.1">
    <property type="nucleotide sequence ID" value="NC_015663.1"/>
</dbReference>
<accession>A0A0H3FMR1</accession>
<dbReference type="GeneID" id="93309947"/>
<keyword evidence="2" id="KW-1185">Reference proteome</keyword>
<organism evidence="1 2">
    <name type="scientific">Klebsiella aerogenes (strain ATCC 13048 / DSM 30053 / CCUG 1429 / JCM 1235 / KCTC 2190 / NBRC 13534 / NCIMB 10102 / NCTC 10006 / CDC 819-56)</name>
    <name type="common">Enterobacter aerogenes</name>
    <dbReference type="NCBI Taxonomy" id="1028307"/>
    <lineage>
        <taxon>Bacteria</taxon>
        <taxon>Pseudomonadati</taxon>
        <taxon>Pseudomonadota</taxon>
        <taxon>Gammaproteobacteria</taxon>
        <taxon>Enterobacterales</taxon>
        <taxon>Enterobacteriaceae</taxon>
        <taxon>Klebsiella/Raoultella group</taxon>
        <taxon>Klebsiella</taxon>
    </lineage>
</organism>
<evidence type="ECO:0000313" key="2">
    <source>
        <dbReference type="Proteomes" id="UP000008881"/>
    </source>
</evidence>
<dbReference type="AlphaFoldDB" id="A0A0H3FMR1"/>
<dbReference type="OrthoDB" id="6630580at2"/>
<proteinExistence type="predicted"/>
<sequence length="95" mass="11185">MIKDSIAESLEARGLYRRAASRWVDVMQTCVDDNDREWIRMHRNKCLKKAKLPPARKEEFADIHKAARETQYRMGIAKPNGEVFRLPAKKKTTRR</sequence>
<dbReference type="InterPro" id="IPR024684">
    <property type="entry name" value="Tscrpt_act_PerC/SfV_Orf40"/>
</dbReference>
<reference evidence="1 2" key="1">
    <citation type="journal article" date="2012" name="J. Bacteriol.">
        <title>Complete genome sequence of Enterobacter aerogenes KCTC 2190.</title>
        <authorList>
            <person name="Shin S.H."/>
            <person name="Kim S."/>
            <person name="Kim J.Y."/>
            <person name="Lee S."/>
            <person name="Um Y."/>
            <person name="Oh M.K."/>
            <person name="Kim Y.R."/>
            <person name="Lee J."/>
            <person name="Yang K.S."/>
        </authorList>
    </citation>
    <scope>NUCLEOTIDE SEQUENCE [LARGE SCALE GENOMIC DNA]</scope>
    <source>
        <strain evidence="1 2">KCTC 2190</strain>
    </source>
</reference>
<dbReference type="KEGG" id="eae:EAE_08830"/>
<dbReference type="EMBL" id="CP002824">
    <property type="protein sequence ID" value="AEG96688.1"/>
    <property type="molecule type" value="Genomic_DNA"/>
</dbReference>
<name>A0A0H3FMR1_KLEAK</name>
<dbReference type="Pfam" id="PF06069">
    <property type="entry name" value="PerC"/>
    <property type="match status" value="1"/>
</dbReference>
<evidence type="ECO:0000313" key="1">
    <source>
        <dbReference type="EMBL" id="AEG96688.1"/>
    </source>
</evidence>
<dbReference type="Proteomes" id="UP000008881">
    <property type="component" value="Chromosome"/>
</dbReference>
<dbReference type="eggNOG" id="ENOG50331WJ">
    <property type="taxonomic scope" value="Bacteria"/>
</dbReference>